<feature type="binding site" evidence="5">
    <location>
        <position position="70"/>
    </location>
    <ligand>
        <name>ATP</name>
        <dbReference type="ChEBI" id="CHEBI:30616"/>
    </ligand>
</feature>
<dbReference type="EnsemblPlants" id="PNT60676">
    <property type="protein sequence ID" value="PNT60676"/>
    <property type="gene ID" value="BRADI_5g03211v3"/>
</dbReference>
<dbReference type="Gene3D" id="3.30.200.20">
    <property type="entry name" value="Phosphorylase Kinase, domain 1"/>
    <property type="match status" value="1"/>
</dbReference>
<keyword evidence="6" id="KW-0723">Serine/threonine-protein kinase</keyword>
<dbReference type="EnsemblPlants" id="KQJ81806">
    <property type="protein sequence ID" value="KQJ81806"/>
    <property type="gene ID" value="BRADI_5g03211v3"/>
</dbReference>
<dbReference type="EnsemblPlants" id="PNT60674">
    <property type="protein sequence ID" value="PNT60674"/>
    <property type="gene ID" value="BRADI_5g03211v3"/>
</dbReference>
<evidence type="ECO:0000256" key="6">
    <source>
        <dbReference type="RuleBase" id="RU000304"/>
    </source>
</evidence>
<protein>
    <recommendedName>
        <fullName evidence="8">Protein kinase domain-containing protein</fullName>
    </recommendedName>
</protein>
<dbReference type="FunFam" id="1.10.510.10:FF:000870">
    <property type="entry name" value="OSJNBa0016N04.16-like protein"/>
    <property type="match status" value="1"/>
</dbReference>
<keyword evidence="3" id="KW-0418">Kinase</keyword>
<dbReference type="InParanoid" id="A0A0Q3E2F8"/>
<reference evidence="9" key="2">
    <citation type="submission" date="2017-06" db="EMBL/GenBank/DDBJ databases">
        <title>WGS assembly of Brachypodium distachyon.</title>
        <authorList>
            <consortium name="The International Brachypodium Initiative"/>
            <person name="Lucas S."/>
            <person name="Harmon-Smith M."/>
            <person name="Lail K."/>
            <person name="Tice H."/>
            <person name="Grimwood J."/>
            <person name="Bruce D."/>
            <person name="Barry K."/>
            <person name="Shu S."/>
            <person name="Lindquist E."/>
            <person name="Wang M."/>
            <person name="Pitluck S."/>
            <person name="Vogel J.P."/>
            <person name="Garvin D.F."/>
            <person name="Mockler T.C."/>
            <person name="Schmutz J."/>
            <person name="Rokhsar D."/>
            <person name="Bevan M.W."/>
        </authorList>
    </citation>
    <scope>NUCLEOTIDE SEQUENCE</scope>
    <source>
        <strain evidence="9">Bd21</strain>
    </source>
</reference>
<dbReference type="SUPFAM" id="SSF56112">
    <property type="entry name" value="Protein kinase-like (PK-like)"/>
    <property type="match status" value="1"/>
</dbReference>
<dbReference type="InterPro" id="IPR000719">
    <property type="entry name" value="Prot_kinase_dom"/>
</dbReference>
<keyword evidence="2 5" id="KW-0547">Nucleotide-binding</keyword>
<dbReference type="EnsemblPlants" id="PNT60675">
    <property type="protein sequence ID" value="PNT60675"/>
    <property type="gene ID" value="BRADI_5g03211v3"/>
</dbReference>
<evidence type="ECO:0000256" key="4">
    <source>
        <dbReference type="ARBA" id="ARBA00022840"/>
    </source>
</evidence>
<reference evidence="10" key="3">
    <citation type="submission" date="2018-08" db="UniProtKB">
        <authorList>
            <consortium name="EnsemblPlants"/>
        </authorList>
    </citation>
    <scope>IDENTIFICATION</scope>
    <source>
        <strain evidence="10">cv. Bd21</strain>
    </source>
</reference>
<dbReference type="GO" id="GO:0004674">
    <property type="term" value="F:protein serine/threonine kinase activity"/>
    <property type="evidence" value="ECO:0007669"/>
    <property type="project" value="UniProtKB-KW"/>
</dbReference>
<dbReference type="EnsemblPlants" id="KQJ81805">
    <property type="protein sequence ID" value="KQJ81805"/>
    <property type="gene ID" value="BRADI_5g03211v3"/>
</dbReference>
<reference evidence="9 10" key="1">
    <citation type="journal article" date="2010" name="Nature">
        <title>Genome sequencing and analysis of the model grass Brachypodium distachyon.</title>
        <authorList>
            <consortium name="International Brachypodium Initiative"/>
        </authorList>
    </citation>
    <scope>NUCLEOTIDE SEQUENCE [LARGE SCALE GENOMIC DNA]</scope>
    <source>
        <strain evidence="9 10">Bd21</strain>
    </source>
</reference>
<evidence type="ECO:0000256" key="3">
    <source>
        <dbReference type="ARBA" id="ARBA00022777"/>
    </source>
</evidence>
<gene>
    <name evidence="9" type="ORF">BRADI_5g03211v3</name>
</gene>
<name>A0A0Q3E2F8_BRADI</name>
<dbReference type="Gramene" id="KQJ81806">
    <property type="protein sequence ID" value="KQJ81806"/>
    <property type="gene ID" value="BRADI_5g03211v3"/>
</dbReference>
<keyword evidence="11" id="KW-1185">Reference proteome</keyword>
<dbReference type="PROSITE" id="PS00107">
    <property type="entry name" value="PROTEIN_KINASE_ATP"/>
    <property type="match status" value="1"/>
</dbReference>
<dbReference type="InterPro" id="IPR017441">
    <property type="entry name" value="Protein_kinase_ATP_BS"/>
</dbReference>
<evidence type="ECO:0000313" key="10">
    <source>
        <dbReference type="EnsemblPlants" id="KQJ81805"/>
    </source>
</evidence>
<evidence type="ECO:0000256" key="5">
    <source>
        <dbReference type="PROSITE-ProRule" id="PRU10141"/>
    </source>
</evidence>
<dbReference type="PROSITE" id="PS50011">
    <property type="entry name" value="PROTEIN_KINASE_DOM"/>
    <property type="match status" value="1"/>
</dbReference>
<dbReference type="EMBL" id="CM000884">
    <property type="protein sequence ID" value="PNT60674.1"/>
    <property type="molecule type" value="Genomic_DNA"/>
</dbReference>
<dbReference type="Gramene" id="KQJ81807">
    <property type="protein sequence ID" value="KQJ81807"/>
    <property type="gene ID" value="BRADI_5g03211v3"/>
</dbReference>
<dbReference type="Proteomes" id="UP000008810">
    <property type="component" value="Chromosome 5"/>
</dbReference>
<feature type="region of interest" description="Disordered" evidence="7">
    <location>
        <begin position="369"/>
        <end position="394"/>
    </location>
</feature>
<dbReference type="EnsemblPlants" id="KQJ81807">
    <property type="protein sequence ID" value="KQJ81807"/>
    <property type="gene ID" value="BRADI_5g03211v3"/>
</dbReference>
<dbReference type="Gene3D" id="1.10.510.10">
    <property type="entry name" value="Transferase(Phosphotransferase) domain 1"/>
    <property type="match status" value="1"/>
</dbReference>
<dbReference type="EMBL" id="CM000884">
    <property type="protein sequence ID" value="KQJ81806.1"/>
    <property type="molecule type" value="Genomic_DNA"/>
</dbReference>
<accession>A0A0Q3E2F8</accession>
<dbReference type="OrthoDB" id="679259at2759"/>
<evidence type="ECO:0000256" key="2">
    <source>
        <dbReference type="ARBA" id="ARBA00022741"/>
    </source>
</evidence>
<keyword evidence="4 5" id="KW-0067">ATP-binding</keyword>
<evidence type="ECO:0000313" key="11">
    <source>
        <dbReference type="Proteomes" id="UP000008810"/>
    </source>
</evidence>
<keyword evidence="1" id="KW-0808">Transferase</keyword>
<dbReference type="EMBL" id="CM000884">
    <property type="protein sequence ID" value="KQJ81807.1"/>
    <property type="molecule type" value="Genomic_DNA"/>
</dbReference>
<dbReference type="Pfam" id="PF00069">
    <property type="entry name" value="Pkinase"/>
    <property type="match status" value="1"/>
</dbReference>
<dbReference type="InterPro" id="IPR008271">
    <property type="entry name" value="Ser/Thr_kinase_AS"/>
</dbReference>
<comment type="similarity">
    <text evidence="6">Belongs to the protein kinase superfamily.</text>
</comment>
<dbReference type="PANTHER" id="PTHR45707">
    <property type="entry name" value="C2 CALCIUM/LIPID-BINDING PLANT PHOSPHORIBOSYLTRANSFERASE FAMILY PROTEIN"/>
    <property type="match status" value="1"/>
</dbReference>
<dbReference type="STRING" id="15368.A0A0Q3E2F8"/>
<dbReference type="GO" id="GO:0005524">
    <property type="term" value="F:ATP binding"/>
    <property type="evidence" value="ECO:0007669"/>
    <property type="project" value="UniProtKB-UniRule"/>
</dbReference>
<evidence type="ECO:0000256" key="1">
    <source>
        <dbReference type="ARBA" id="ARBA00022679"/>
    </source>
</evidence>
<evidence type="ECO:0000259" key="8">
    <source>
        <dbReference type="PROSITE" id="PS50011"/>
    </source>
</evidence>
<dbReference type="Gramene" id="PNT60675">
    <property type="protein sequence ID" value="PNT60675"/>
    <property type="gene ID" value="BRADI_5g03211v3"/>
</dbReference>
<sequence>MDGEDNSRHGGALELLEHVLGDESAEPMHLPLSLLENITKGFSIDHKIGTGGFAVVYKGIVGKGLVAVKKLTKTYDMPESEFHKEIECLMKAKHKNVVRILSYCDDTQGIMENYQGKPVMAGRRNWLLCLEYVPNGSLENYIIGASSGLDWKRRYRIIKGICKGLHYLHENYILHLDLKPANILLDRHLVPKISDFGLSRCLDEGQTPATTKHIRGTPGYLAPELYTGKITFASDIYSLGVIIMEVLAGVKRYPEYENVVQSWMNRLEASEGDTQLEQVKVCIELVIQCLEADPKKRPTARSIIDRLEQMASTHGSDDDIAHASSSTISSVELEVSSSLVVEQQSEETIGKATAESVAIDHIMEENTEQMANRTSSSVEQQSGETSGKQDMSESLERDVYWQENTEQKVNRGGASISSSISTMLHKLNNWAIFNRNFHMNAMRALLKSHAIKTFKKAELRPILQSRNLIGKGAFNEVYKGILD</sequence>
<dbReference type="Gramene" id="PNT60676">
    <property type="protein sequence ID" value="PNT60676"/>
    <property type="gene ID" value="BRADI_5g03211v3"/>
</dbReference>
<dbReference type="PROSITE" id="PS00108">
    <property type="entry name" value="PROTEIN_KINASE_ST"/>
    <property type="match status" value="1"/>
</dbReference>
<dbReference type="Gramene" id="PNT60674">
    <property type="protein sequence ID" value="PNT60674"/>
    <property type="gene ID" value="BRADI_5g03211v3"/>
</dbReference>
<dbReference type="EMBL" id="CM000884">
    <property type="protein sequence ID" value="PNT60675.1"/>
    <property type="molecule type" value="Genomic_DNA"/>
</dbReference>
<dbReference type="EMBL" id="CM000884">
    <property type="protein sequence ID" value="PNT60676.1"/>
    <property type="molecule type" value="Genomic_DNA"/>
</dbReference>
<proteinExistence type="inferred from homology"/>
<feature type="domain" description="Protein kinase" evidence="8">
    <location>
        <begin position="42"/>
        <end position="310"/>
    </location>
</feature>
<evidence type="ECO:0000313" key="9">
    <source>
        <dbReference type="EMBL" id="KQJ81806.1"/>
    </source>
</evidence>
<dbReference type="InterPro" id="IPR011009">
    <property type="entry name" value="Kinase-like_dom_sf"/>
</dbReference>
<dbReference type="SMART" id="SM00220">
    <property type="entry name" value="S_TKc"/>
    <property type="match status" value="1"/>
</dbReference>
<dbReference type="Gramene" id="KQJ81805">
    <property type="protein sequence ID" value="KQJ81805"/>
    <property type="gene ID" value="BRADI_5g03211v3"/>
</dbReference>
<evidence type="ECO:0000256" key="7">
    <source>
        <dbReference type="SAM" id="MobiDB-lite"/>
    </source>
</evidence>
<organism evidence="9">
    <name type="scientific">Brachypodium distachyon</name>
    <name type="common">Purple false brome</name>
    <name type="synonym">Trachynia distachya</name>
    <dbReference type="NCBI Taxonomy" id="15368"/>
    <lineage>
        <taxon>Eukaryota</taxon>
        <taxon>Viridiplantae</taxon>
        <taxon>Streptophyta</taxon>
        <taxon>Embryophyta</taxon>
        <taxon>Tracheophyta</taxon>
        <taxon>Spermatophyta</taxon>
        <taxon>Magnoliopsida</taxon>
        <taxon>Liliopsida</taxon>
        <taxon>Poales</taxon>
        <taxon>Poaceae</taxon>
        <taxon>BOP clade</taxon>
        <taxon>Pooideae</taxon>
        <taxon>Stipodae</taxon>
        <taxon>Brachypodieae</taxon>
        <taxon>Brachypodium</taxon>
    </lineage>
</organism>
<feature type="compositionally biased region" description="Polar residues" evidence="7">
    <location>
        <begin position="369"/>
        <end position="389"/>
    </location>
</feature>
<dbReference type="PANTHER" id="PTHR45707:SF69">
    <property type="entry name" value="CALCIUM-DEPENDENT LIPID-BINDING (CALB DOMAIN) PLANT PHOSPHORIBOSYLTRANSFERASE FAMILY PROTEIN"/>
    <property type="match status" value="1"/>
</dbReference>
<dbReference type="AlphaFoldDB" id="A0A0Q3E2F8"/>
<dbReference type="EMBL" id="CM000884">
    <property type="protein sequence ID" value="KQJ81805.1"/>
    <property type="molecule type" value="Genomic_DNA"/>
</dbReference>